<dbReference type="InterPro" id="IPR029044">
    <property type="entry name" value="Nucleotide-diphossugar_trans"/>
</dbReference>
<comment type="caution">
    <text evidence="5">The sequence shown here is derived from an EMBL/GenBank/DDBJ whole genome shotgun (WGS) entry which is preliminary data.</text>
</comment>
<accession>A0ABV9KTF0</accession>
<evidence type="ECO:0000256" key="3">
    <source>
        <dbReference type="ARBA" id="ARBA00022679"/>
    </source>
</evidence>
<dbReference type="Gene3D" id="3.90.550.10">
    <property type="entry name" value="Spore Coat Polysaccharide Biosynthesis Protein SpsA, Chain A"/>
    <property type="match status" value="1"/>
</dbReference>
<name>A0ABV9KTF0_9BACT</name>
<dbReference type="Proteomes" id="UP001596023">
    <property type="component" value="Unassembled WGS sequence"/>
</dbReference>
<keyword evidence="2 5" id="KW-0328">Glycosyltransferase</keyword>
<dbReference type="EMBL" id="JBHSGN010000050">
    <property type="protein sequence ID" value="MFC4673226.1"/>
    <property type="molecule type" value="Genomic_DNA"/>
</dbReference>
<dbReference type="CDD" id="cd04186">
    <property type="entry name" value="GT_2_like_c"/>
    <property type="match status" value="1"/>
</dbReference>
<sequence>MNKVAVVILNWNGRALLEQFLPSVVQYTTYADVELMVADNGSTDGSIAFLQSVYPQITRIVLPGNYGFAGGYNKALQEVNAEYYVLLNSDVEVTEGWLLPIINHLDNNKDIVAAQPKILAQRNKAYFEYAGASGGFLDKYGYPFCRGRIFMHVEEDKGQYDEPVDVLWATGACLFIRSKDFFEAGGFDASFFAHMEEIDLCWRLNCRGKRIVCLPSSVVYHVGAATLKKESPRKTFLNFRNNLIMLYKNLPQEKLKRVMVARLILDYIAAVQFAITGKYANAKEVIRAHKDFYDNRRSYRQARLENLQKRVTEEIEAIYPKSILSAYYLKWVRTFSKLQGF</sequence>
<dbReference type="GO" id="GO:0016757">
    <property type="term" value="F:glycosyltransferase activity"/>
    <property type="evidence" value="ECO:0007669"/>
    <property type="project" value="UniProtKB-KW"/>
</dbReference>
<feature type="domain" description="Glycosyltransferase 2-like" evidence="4">
    <location>
        <begin position="6"/>
        <end position="116"/>
    </location>
</feature>
<protein>
    <submittedName>
        <fullName evidence="5">Glycosyltransferase family 2 protein</fullName>
        <ecNumber evidence="5">2.4.-.-</ecNumber>
    </submittedName>
</protein>
<keyword evidence="3 5" id="KW-0808">Transferase</keyword>
<dbReference type="SUPFAM" id="SSF53448">
    <property type="entry name" value="Nucleotide-diphospho-sugar transferases"/>
    <property type="match status" value="1"/>
</dbReference>
<evidence type="ECO:0000313" key="5">
    <source>
        <dbReference type="EMBL" id="MFC4673226.1"/>
    </source>
</evidence>
<proteinExistence type="inferred from homology"/>
<keyword evidence="6" id="KW-1185">Reference proteome</keyword>
<evidence type="ECO:0000256" key="2">
    <source>
        <dbReference type="ARBA" id="ARBA00022676"/>
    </source>
</evidence>
<dbReference type="EC" id="2.4.-.-" evidence="5"/>
<comment type="similarity">
    <text evidence="1">Belongs to the glycosyltransferase 2 family.</text>
</comment>
<dbReference type="Pfam" id="PF00535">
    <property type="entry name" value="Glycos_transf_2"/>
    <property type="match status" value="1"/>
</dbReference>
<dbReference type="InterPro" id="IPR001173">
    <property type="entry name" value="Glyco_trans_2-like"/>
</dbReference>
<evidence type="ECO:0000256" key="1">
    <source>
        <dbReference type="ARBA" id="ARBA00006739"/>
    </source>
</evidence>
<evidence type="ECO:0000313" key="6">
    <source>
        <dbReference type="Proteomes" id="UP001596023"/>
    </source>
</evidence>
<evidence type="ECO:0000259" key="4">
    <source>
        <dbReference type="Pfam" id="PF00535"/>
    </source>
</evidence>
<dbReference type="PANTHER" id="PTHR43179:SF12">
    <property type="entry name" value="GALACTOFURANOSYLTRANSFERASE GLFT2"/>
    <property type="match status" value="1"/>
</dbReference>
<dbReference type="PANTHER" id="PTHR43179">
    <property type="entry name" value="RHAMNOSYLTRANSFERASE WBBL"/>
    <property type="match status" value="1"/>
</dbReference>
<gene>
    <name evidence="5" type="ORF">ACFO6W_05945</name>
</gene>
<reference evidence="6" key="1">
    <citation type="journal article" date="2019" name="Int. J. Syst. Evol. Microbiol.">
        <title>The Global Catalogue of Microorganisms (GCM) 10K type strain sequencing project: providing services to taxonomists for standard genome sequencing and annotation.</title>
        <authorList>
            <consortium name="The Broad Institute Genomics Platform"/>
            <consortium name="The Broad Institute Genome Sequencing Center for Infectious Disease"/>
            <person name="Wu L."/>
            <person name="Ma J."/>
        </authorList>
    </citation>
    <scope>NUCLEOTIDE SEQUENCE [LARGE SCALE GENOMIC DNA]</scope>
    <source>
        <strain evidence="6">CCUG 66188</strain>
    </source>
</reference>
<dbReference type="RefSeq" id="WP_379994464.1">
    <property type="nucleotide sequence ID" value="NZ_JBHSGN010000050.1"/>
</dbReference>
<organism evidence="5 6">
    <name type="scientific">Dysgonomonas termitidis</name>
    <dbReference type="NCBI Taxonomy" id="1516126"/>
    <lineage>
        <taxon>Bacteria</taxon>
        <taxon>Pseudomonadati</taxon>
        <taxon>Bacteroidota</taxon>
        <taxon>Bacteroidia</taxon>
        <taxon>Bacteroidales</taxon>
        <taxon>Dysgonomonadaceae</taxon>
        <taxon>Dysgonomonas</taxon>
    </lineage>
</organism>